<proteinExistence type="predicted"/>
<feature type="transmembrane region" description="Helical" evidence="1">
    <location>
        <begin position="361"/>
        <end position="380"/>
    </location>
</feature>
<feature type="transmembrane region" description="Helical" evidence="1">
    <location>
        <begin position="392"/>
        <end position="416"/>
    </location>
</feature>
<feature type="transmembrane region" description="Helical" evidence="1">
    <location>
        <begin position="897"/>
        <end position="916"/>
    </location>
</feature>
<dbReference type="InterPro" id="IPR027463">
    <property type="entry name" value="AcrB_DN_DC_subdom"/>
</dbReference>
<dbReference type="SUPFAM" id="SSF82693">
    <property type="entry name" value="Multidrug efflux transporter AcrB pore domain, PN1, PN2, PC1 and PC2 subdomains"/>
    <property type="match status" value="2"/>
</dbReference>
<feature type="transmembrane region" description="Helical" evidence="1">
    <location>
        <begin position="337"/>
        <end position="355"/>
    </location>
</feature>
<dbReference type="Gene3D" id="3.30.70.1320">
    <property type="entry name" value="Multidrug efflux transporter AcrB pore domain like"/>
    <property type="match status" value="1"/>
</dbReference>
<protein>
    <submittedName>
        <fullName evidence="2">AcrB/AcrD/AcrF integral membrane family protein</fullName>
    </submittedName>
</protein>
<dbReference type="SUPFAM" id="SSF82866">
    <property type="entry name" value="Multidrug efflux transporter AcrB transmembrane domain"/>
    <property type="match status" value="2"/>
</dbReference>
<evidence type="ECO:0000313" key="3">
    <source>
        <dbReference type="Proteomes" id="UP000009100"/>
    </source>
</evidence>
<organism evidence="2 3">
    <name type="scientific">Vibrio atlanticus (strain LGP32)</name>
    <name type="common">Vibrio splendidus (strain Mel32)</name>
    <dbReference type="NCBI Taxonomy" id="575788"/>
    <lineage>
        <taxon>Bacteria</taxon>
        <taxon>Pseudomonadati</taxon>
        <taxon>Pseudomonadota</taxon>
        <taxon>Gammaproteobacteria</taxon>
        <taxon>Vibrionales</taxon>
        <taxon>Vibrionaceae</taxon>
        <taxon>Vibrio</taxon>
    </lineage>
</organism>
<dbReference type="Gene3D" id="3.30.2090.10">
    <property type="entry name" value="Multidrug efflux transporter AcrB TolC docking domain, DN and DC subdomains"/>
    <property type="match status" value="2"/>
</dbReference>
<feature type="transmembrane region" description="Helical" evidence="1">
    <location>
        <begin position="969"/>
        <end position="987"/>
    </location>
</feature>
<feature type="transmembrane region" description="Helical" evidence="1">
    <location>
        <begin position="464"/>
        <end position="487"/>
    </location>
</feature>
<feature type="transmembrane region" description="Helical" evidence="1">
    <location>
        <begin position="436"/>
        <end position="457"/>
    </location>
</feature>
<dbReference type="GO" id="GO:0005886">
    <property type="term" value="C:plasma membrane"/>
    <property type="evidence" value="ECO:0007669"/>
    <property type="project" value="TreeGrafter"/>
</dbReference>
<dbReference type="Pfam" id="PF00873">
    <property type="entry name" value="ACR_tran"/>
    <property type="match status" value="1"/>
</dbReference>
<feature type="transmembrane region" description="Helical" evidence="1">
    <location>
        <begin position="871"/>
        <end position="890"/>
    </location>
</feature>
<name>B7VRK3_VIBA3</name>
<dbReference type="Gene3D" id="1.20.1640.10">
    <property type="entry name" value="Multidrug efflux transporter AcrB transmembrane domain"/>
    <property type="match status" value="2"/>
</dbReference>
<evidence type="ECO:0000256" key="1">
    <source>
        <dbReference type="SAM" id="Phobius"/>
    </source>
</evidence>
<dbReference type="Gene3D" id="3.30.70.1430">
    <property type="entry name" value="Multidrug efflux transporter AcrB pore domain"/>
    <property type="match status" value="2"/>
</dbReference>
<dbReference type="Gene3D" id="3.30.70.1440">
    <property type="entry name" value="Multidrug efflux transporter AcrB pore domain"/>
    <property type="match status" value="1"/>
</dbReference>
<evidence type="ECO:0000313" key="2">
    <source>
        <dbReference type="EMBL" id="CAV26197.1"/>
    </source>
</evidence>
<dbReference type="InterPro" id="IPR001036">
    <property type="entry name" value="Acrflvin-R"/>
</dbReference>
<dbReference type="KEGG" id="vsp:VS_II0591"/>
<sequence length="1052" mass="115103">MMDNNLKTHGVIAWFVHNPVAANLLMVLIIVAGGFSVIQSRVESFPSLPPTNITVSVEYQSGSARSAEESIAIKIEDSLLGVEGIKQIHSSSNSDGATVTITKSSGYSLDKLQQDVKSVVDAIGDLPSEAKKPVITRQADLEEVVSINLFGDVPIGALQRYLDELRHKLLNSPLIQKVDYIGRKSQQVSIEIDEAKLQAFSLTMEQIVSQIRAESLTQTAGQLKGSQGTLVLKADQQHRSAKEFASLPIKRTATGQTILLSDVAHIELGFDDDGIITRYNGHPSVGLKVKMYGQSNINQLAKETKSIVDAYQLTLPNGIHLTQWNDQSEPIKNRLSLLLKNSAQGIALVVILLALLLNIRVAFWVAVGLPVTFAGAMVLMGDSFFGLTLNELTTFGFIMALGIVVDDAVVIGESIYEQREKHGASVESTIAGAQKVATPTTFGVLTTIVAFMSLSLIEGELGKIFAQFAMAATFCLIFSLIESKLILPAHLARVKMEPTSAWGIPAVWHYIQQRVLRGFKYITWHLYKPCLQLAIRYRYAVICGFFSLCILVGGSLITGKLKSVFFPEISTNFITIELAFEDDTGYGLVQRETLKVEQMAASLNDSLVKKYALSVPPIQSVLVETTNNSSQIIVGLSSNTQRPISAGAIAKEWQSMVPTLEGIDSANFLADMISDKAISIELRSQNEATISNATRELTEHLSNVQGVHGIKSSLANTQAQVDIKVNDMGLTMGLTTSNLLQQLNMAYQGYEVQQFQEGSHEIKVKIQYPRAKRQTLDNLKYAQIRLSNGKLVPLNAVANISTRYVSKNIERMNRNRVNVITADVDKTIASPEEIIDKLDSDLFKRLQNKYRDLNIVLSGQQQEQEQISNSLYSVFAIALIGIYALLAIPLNSYFQPLLIMCTIPFGIVGALMGHLIQGIPISILSLFGMLALTGVVVNDSLLLISRFNTKIMSGDTVYEALIESGTGRLRAIVLTSATTYFGLVPLLSETSPQAQFLIPAATSMGYGILFATVITLLLVPVLLMVQQDIKQLFHNITTQRSASFTGVKKNEI</sequence>
<keyword evidence="1" id="KW-0812">Transmembrane</keyword>
<gene>
    <name evidence="2" type="ordered locus">VS_II0591</name>
</gene>
<dbReference type="GO" id="GO:0042910">
    <property type="term" value="F:xenobiotic transmembrane transporter activity"/>
    <property type="evidence" value="ECO:0007669"/>
    <property type="project" value="TreeGrafter"/>
</dbReference>
<dbReference type="STRING" id="575788.VS_II0591"/>
<dbReference type="PANTHER" id="PTHR32063:SF33">
    <property type="entry name" value="RND SUPERFAMILY EFFLUX PUMP PERMEASE COMPONENT"/>
    <property type="match status" value="1"/>
</dbReference>
<feature type="transmembrane region" description="Helical" evidence="1">
    <location>
        <begin position="537"/>
        <end position="557"/>
    </location>
</feature>
<keyword evidence="1" id="KW-0472">Membrane</keyword>
<dbReference type="PANTHER" id="PTHR32063">
    <property type="match status" value="1"/>
</dbReference>
<dbReference type="AlphaFoldDB" id="B7VRK3"/>
<feature type="transmembrane region" description="Helical" evidence="1">
    <location>
        <begin position="1007"/>
        <end position="1025"/>
    </location>
</feature>
<accession>B7VRK3</accession>
<dbReference type="HOGENOM" id="CLU_002755_1_2_6"/>
<dbReference type="SUPFAM" id="SSF82714">
    <property type="entry name" value="Multidrug efflux transporter AcrB TolC docking domain, DN and DC subdomains"/>
    <property type="match status" value="2"/>
</dbReference>
<reference evidence="2 3" key="1">
    <citation type="submission" date="2009-02" db="EMBL/GenBank/DDBJ databases">
        <title>Vibrio splendidus str. LGP32 complete genome.</title>
        <authorList>
            <person name="Mazel D."/>
            <person name="Le Roux F."/>
        </authorList>
    </citation>
    <scope>NUCLEOTIDE SEQUENCE [LARGE SCALE GENOMIC DNA]</scope>
    <source>
        <strain evidence="2 3">LGP32</strain>
    </source>
</reference>
<keyword evidence="1" id="KW-1133">Transmembrane helix</keyword>
<feature type="transmembrane region" description="Helical" evidence="1">
    <location>
        <begin position="922"/>
        <end position="944"/>
    </location>
</feature>
<feature type="transmembrane region" description="Helical" evidence="1">
    <location>
        <begin position="20"/>
        <end position="38"/>
    </location>
</feature>
<dbReference type="PRINTS" id="PR00702">
    <property type="entry name" value="ACRIFLAVINRP"/>
</dbReference>
<dbReference type="eggNOG" id="COG0841">
    <property type="taxonomic scope" value="Bacteria"/>
</dbReference>
<dbReference type="EMBL" id="FM954973">
    <property type="protein sequence ID" value="CAV26197.1"/>
    <property type="molecule type" value="Genomic_DNA"/>
</dbReference>
<dbReference type="Proteomes" id="UP000009100">
    <property type="component" value="Chromosome 2"/>
</dbReference>